<evidence type="ECO:0000313" key="2">
    <source>
        <dbReference type="Proteomes" id="UP000322553"/>
    </source>
</evidence>
<name>A0A1S1NYJ7_9GAMM</name>
<dbReference type="AlphaFoldDB" id="A0A1S1NYJ7"/>
<protein>
    <submittedName>
        <fullName evidence="1">Tripartite tricarboxylate transporter TctB family protein</fullName>
    </submittedName>
</protein>
<dbReference type="EMBL" id="CP043420">
    <property type="protein sequence ID" value="QEL10671.1"/>
    <property type="molecule type" value="Genomic_DNA"/>
</dbReference>
<dbReference type="OrthoDB" id="7025534at2"/>
<keyword evidence="2" id="KW-1185">Reference proteome</keyword>
<sequence length="148" mass="15316">MSRAADRILGLILMAVAAAYAVSAARLEVPFAYDPLGPKAFPFGLAALLAVLAVVLLVRPAPGGRWPTGMLLVKVVSTLAVLALYGLLFSLLGYVLSSALVILALAWLFGAGILKACMAAIGMSLGSYVLFTYGMDISLPIGTLFGGR</sequence>
<organism evidence="1 2">
    <name type="scientific">Kushneria phosphatilytica</name>
    <dbReference type="NCBI Taxonomy" id="657387"/>
    <lineage>
        <taxon>Bacteria</taxon>
        <taxon>Pseudomonadati</taxon>
        <taxon>Pseudomonadota</taxon>
        <taxon>Gammaproteobacteria</taxon>
        <taxon>Oceanospirillales</taxon>
        <taxon>Halomonadaceae</taxon>
        <taxon>Kushneria</taxon>
    </lineage>
</organism>
<proteinExistence type="predicted"/>
<dbReference type="RefSeq" id="WP_070976514.1">
    <property type="nucleotide sequence ID" value="NZ_CP043420.1"/>
</dbReference>
<gene>
    <name evidence="1" type="ORF">FY550_05710</name>
</gene>
<dbReference type="Proteomes" id="UP000322553">
    <property type="component" value="Chromosome"/>
</dbReference>
<accession>A0A1S1NYJ7</accession>
<dbReference type="InterPro" id="IPR009936">
    <property type="entry name" value="DUF1468"/>
</dbReference>
<dbReference type="STRING" id="657387.BH688_01945"/>
<evidence type="ECO:0000313" key="1">
    <source>
        <dbReference type="EMBL" id="QEL10671.1"/>
    </source>
</evidence>
<dbReference type="Pfam" id="PF07331">
    <property type="entry name" value="TctB"/>
    <property type="match status" value="1"/>
</dbReference>
<dbReference type="KEGG" id="kuy:FY550_05710"/>
<reference evidence="1 2" key="1">
    <citation type="submission" date="2019-08" db="EMBL/GenBank/DDBJ databases">
        <title>Complete genome sequence of Kushneria sp. YCWA18, a halophilic phosphate-solubilizing bacterium isolated from Daqiao saltern in China.</title>
        <authorList>
            <person name="Du G.-X."/>
            <person name="Qu L.-Y."/>
        </authorList>
    </citation>
    <scope>NUCLEOTIDE SEQUENCE [LARGE SCALE GENOMIC DNA]</scope>
    <source>
        <strain evidence="1 2">YCWA18</strain>
    </source>
</reference>